<sequence>MSYRWEQQQQQQQDLYGGGWEQQQQQDQYGGGWEQQHQHQQDQYGRGWDGNTSAWSGEGAQTNFYHYLDTTDFGQEQQQAGQSFEYSGAPSDTSPA</sequence>
<gene>
    <name evidence="2" type="ORF">Pmani_010376</name>
</gene>
<protein>
    <submittedName>
        <fullName evidence="2">Uncharacterized protein</fullName>
    </submittedName>
</protein>
<keyword evidence="3" id="KW-1185">Reference proteome</keyword>
<dbReference type="Proteomes" id="UP001292094">
    <property type="component" value="Unassembled WGS sequence"/>
</dbReference>
<dbReference type="AlphaFoldDB" id="A0AAE1Q388"/>
<comment type="caution">
    <text evidence="2">The sequence shown here is derived from an EMBL/GenBank/DDBJ whole genome shotgun (WGS) entry which is preliminary data.</text>
</comment>
<feature type="compositionally biased region" description="Polar residues" evidence="1">
    <location>
        <begin position="72"/>
        <end position="96"/>
    </location>
</feature>
<dbReference type="EMBL" id="JAWZYT010000815">
    <property type="protein sequence ID" value="KAK4318629.1"/>
    <property type="molecule type" value="Genomic_DNA"/>
</dbReference>
<feature type="region of interest" description="Disordered" evidence="1">
    <location>
        <begin position="1"/>
        <end position="96"/>
    </location>
</feature>
<accession>A0AAE1Q388</accession>
<name>A0AAE1Q388_9EUCA</name>
<evidence type="ECO:0000313" key="2">
    <source>
        <dbReference type="EMBL" id="KAK4318629.1"/>
    </source>
</evidence>
<feature type="compositionally biased region" description="Polar residues" evidence="1">
    <location>
        <begin position="50"/>
        <end position="64"/>
    </location>
</feature>
<proteinExistence type="predicted"/>
<evidence type="ECO:0000256" key="1">
    <source>
        <dbReference type="SAM" id="MobiDB-lite"/>
    </source>
</evidence>
<organism evidence="2 3">
    <name type="scientific">Petrolisthes manimaculis</name>
    <dbReference type="NCBI Taxonomy" id="1843537"/>
    <lineage>
        <taxon>Eukaryota</taxon>
        <taxon>Metazoa</taxon>
        <taxon>Ecdysozoa</taxon>
        <taxon>Arthropoda</taxon>
        <taxon>Crustacea</taxon>
        <taxon>Multicrustacea</taxon>
        <taxon>Malacostraca</taxon>
        <taxon>Eumalacostraca</taxon>
        <taxon>Eucarida</taxon>
        <taxon>Decapoda</taxon>
        <taxon>Pleocyemata</taxon>
        <taxon>Anomura</taxon>
        <taxon>Galatheoidea</taxon>
        <taxon>Porcellanidae</taxon>
        <taxon>Petrolisthes</taxon>
    </lineage>
</organism>
<evidence type="ECO:0000313" key="3">
    <source>
        <dbReference type="Proteomes" id="UP001292094"/>
    </source>
</evidence>
<reference evidence="2" key="1">
    <citation type="submission" date="2023-11" db="EMBL/GenBank/DDBJ databases">
        <title>Genome assemblies of two species of porcelain crab, Petrolisthes cinctipes and Petrolisthes manimaculis (Anomura: Porcellanidae).</title>
        <authorList>
            <person name="Angst P."/>
        </authorList>
    </citation>
    <scope>NUCLEOTIDE SEQUENCE</scope>
    <source>
        <strain evidence="2">PB745_02</strain>
        <tissue evidence="2">Gill</tissue>
    </source>
</reference>